<dbReference type="InterPro" id="IPR021125">
    <property type="entry name" value="DUF2127"/>
</dbReference>
<dbReference type="InterPro" id="IPR014591">
    <property type="entry name" value="UCP034455"/>
</dbReference>
<keyword evidence="1" id="KW-0472">Membrane</keyword>
<organism evidence="2 3">
    <name type="scientific">Microbacterium kribbense</name>
    <dbReference type="NCBI Taxonomy" id="433645"/>
    <lineage>
        <taxon>Bacteria</taxon>
        <taxon>Bacillati</taxon>
        <taxon>Actinomycetota</taxon>
        <taxon>Actinomycetes</taxon>
        <taxon>Micrococcales</taxon>
        <taxon>Microbacteriaceae</taxon>
        <taxon>Microbacterium</taxon>
    </lineage>
</organism>
<name>A0ABP7GTI4_9MICO</name>
<feature type="transmembrane region" description="Helical" evidence="1">
    <location>
        <begin position="74"/>
        <end position="98"/>
    </location>
</feature>
<reference evidence="3" key="1">
    <citation type="journal article" date="2019" name="Int. J. Syst. Evol. Microbiol.">
        <title>The Global Catalogue of Microorganisms (GCM) 10K type strain sequencing project: providing services to taxonomists for standard genome sequencing and annotation.</title>
        <authorList>
            <consortium name="The Broad Institute Genomics Platform"/>
            <consortium name="The Broad Institute Genome Sequencing Center for Infectious Disease"/>
            <person name="Wu L."/>
            <person name="Ma J."/>
        </authorList>
    </citation>
    <scope>NUCLEOTIDE SEQUENCE [LARGE SCALE GENOMIC DNA]</scope>
    <source>
        <strain evidence="3">JCM 16950</strain>
    </source>
</reference>
<evidence type="ECO:0000313" key="3">
    <source>
        <dbReference type="Proteomes" id="UP001500540"/>
    </source>
</evidence>
<dbReference type="Pfam" id="PF09900">
    <property type="entry name" value="DUF2127"/>
    <property type="match status" value="1"/>
</dbReference>
<keyword evidence="3" id="KW-1185">Reference proteome</keyword>
<accession>A0ABP7GTI4</accession>
<dbReference type="PIRSF" id="PIRSF034455">
    <property type="entry name" value="UCP034455"/>
    <property type="match status" value="1"/>
</dbReference>
<evidence type="ECO:0000313" key="2">
    <source>
        <dbReference type="EMBL" id="GAA3775506.1"/>
    </source>
</evidence>
<sequence length="170" mass="19053">MHRGRDHTLLDRTFQISLILKGLDGLLELIGGITLLLITPAQIAAVVRALTRHELSEDPHDLVANLLINYTDTLGVATTVFGAIYLLVHGIVKVFLVIAVLRDKLWAYPWLIGFLIVFIGFQGYELVINFGWALLLLTAFDIFIVVLTIREYRFHRQRRAAGPAEGSSTM</sequence>
<dbReference type="EMBL" id="BAABAF010000010">
    <property type="protein sequence ID" value="GAA3775506.1"/>
    <property type="molecule type" value="Genomic_DNA"/>
</dbReference>
<feature type="transmembrane region" description="Helical" evidence="1">
    <location>
        <begin position="26"/>
        <end position="50"/>
    </location>
</feature>
<gene>
    <name evidence="2" type="ORF">GCM10022240_28920</name>
</gene>
<evidence type="ECO:0008006" key="4">
    <source>
        <dbReference type="Google" id="ProtNLM"/>
    </source>
</evidence>
<dbReference type="Proteomes" id="UP001500540">
    <property type="component" value="Unassembled WGS sequence"/>
</dbReference>
<proteinExistence type="predicted"/>
<dbReference type="RefSeq" id="WP_344784863.1">
    <property type="nucleotide sequence ID" value="NZ_BAABAF010000010.1"/>
</dbReference>
<protein>
    <recommendedName>
        <fullName evidence="4">DUF2127 domain-containing protein</fullName>
    </recommendedName>
</protein>
<comment type="caution">
    <text evidence="2">The sequence shown here is derived from an EMBL/GenBank/DDBJ whole genome shotgun (WGS) entry which is preliminary data.</text>
</comment>
<keyword evidence="1" id="KW-0812">Transmembrane</keyword>
<feature type="transmembrane region" description="Helical" evidence="1">
    <location>
        <begin position="105"/>
        <end position="124"/>
    </location>
</feature>
<keyword evidence="1" id="KW-1133">Transmembrane helix</keyword>
<evidence type="ECO:0000256" key="1">
    <source>
        <dbReference type="SAM" id="Phobius"/>
    </source>
</evidence>
<feature type="transmembrane region" description="Helical" evidence="1">
    <location>
        <begin position="130"/>
        <end position="149"/>
    </location>
</feature>